<proteinExistence type="predicted"/>
<name>A0A6C1DSR8_SACPS</name>
<evidence type="ECO:0000313" key="2">
    <source>
        <dbReference type="EMBL" id="QID80078.1"/>
    </source>
</evidence>
<protein>
    <recommendedName>
        <fullName evidence="4">YIL161W-like protein</fullName>
    </recommendedName>
</protein>
<evidence type="ECO:0000313" key="3">
    <source>
        <dbReference type="Proteomes" id="UP000501346"/>
    </source>
</evidence>
<accession>A0A6C1DSR8</accession>
<dbReference type="OrthoDB" id="4070430at2759"/>
<sequence>MDTKLSVTGAKKFQRKASGLGNEGTPIGNEESTNKAKNGNKKRNKNRNRNKKTETKEQNEPKPVTGGEEVRVEKSQAKNRRRKNNNGANKKNTLHYSKEINVEERKQIAKRQEEIEQCIHTLSDFKLFKKGKHVTSYGYRISPMTDSGKISLKILFNIPLDYPKAPIKLTMKSNEEDSSYMDTVIANFNWKARQLVKEDWRILSQINYLVSELEILKMENYKQIDKLRNSFYKTI</sequence>
<feature type="compositionally biased region" description="Basic and acidic residues" evidence="1">
    <location>
        <begin position="51"/>
        <end position="60"/>
    </location>
</feature>
<dbReference type="EMBL" id="CP048990">
    <property type="protein sequence ID" value="QID80078.1"/>
    <property type="molecule type" value="Genomic_DNA"/>
</dbReference>
<gene>
    <name evidence="2" type="ORF">GRS66_002383</name>
</gene>
<keyword evidence="3" id="KW-1185">Reference proteome</keyword>
<organism evidence="2 3">
    <name type="scientific">Saccharomyces pastorianus</name>
    <name type="common">Lager yeast</name>
    <name type="synonym">Saccharomyces cerevisiae x Saccharomyces eubayanus</name>
    <dbReference type="NCBI Taxonomy" id="27292"/>
    <lineage>
        <taxon>Eukaryota</taxon>
        <taxon>Fungi</taxon>
        <taxon>Dikarya</taxon>
        <taxon>Ascomycota</taxon>
        <taxon>Saccharomycotina</taxon>
        <taxon>Saccharomycetes</taxon>
        <taxon>Saccharomycetales</taxon>
        <taxon>Saccharomycetaceae</taxon>
        <taxon>Saccharomyces</taxon>
    </lineage>
</organism>
<reference evidence="2 3" key="1">
    <citation type="journal article" date="2019" name="BMC Genomics">
        <title>Chromosome level assembly and comparative genome analysis confirm lager-brewing yeasts originated from a single hybridization.</title>
        <authorList>
            <person name="Salazar A.N."/>
            <person name="Gorter de Vries A.R."/>
            <person name="van den Broek M."/>
            <person name="Brouwers N."/>
            <person name="de la Torre Cortes P."/>
            <person name="Kuijpers N.G.A."/>
            <person name="Daran J.G."/>
            <person name="Abeel T."/>
        </authorList>
    </citation>
    <scope>NUCLEOTIDE SEQUENCE [LARGE SCALE GENOMIC DNA]</scope>
    <source>
        <strain evidence="2 3">CBS 1483</strain>
    </source>
</reference>
<evidence type="ECO:0000256" key="1">
    <source>
        <dbReference type="SAM" id="MobiDB-lite"/>
    </source>
</evidence>
<evidence type="ECO:0008006" key="4">
    <source>
        <dbReference type="Google" id="ProtNLM"/>
    </source>
</evidence>
<dbReference type="Proteomes" id="UP000501346">
    <property type="component" value="Chromosome ScIX"/>
</dbReference>
<dbReference type="AlphaFoldDB" id="A0A6C1DSR8"/>
<feature type="region of interest" description="Disordered" evidence="1">
    <location>
        <begin position="1"/>
        <end position="98"/>
    </location>
</feature>
<feature type="compositionally biased region" description="Basic residues" evidence="1">
    <location>
        <begin position="38"/>
        <end position="50"/>
    </location>
</feature>